<evidence type="ECO:0000256" key="4">
    <source>
        <dbReference type="ARBA" id="ARBA00023136"/>
    </source>
</evidence>
<accession>A0A4Q0XFM1</accession>
<name>A0A4Q0XFM1_9FLAO</name>
<feature type="transmembrane region" description="Helical" evidence="5">
    <location>
        <begin position="107"/>
        <end position="126"/>
    </location>
</feature>
<evidence type="ECO:0000256" key="5">
    <source>
        <dbReference type="SAM" id="Phobius"/>
    </source>
</evidence>
<dbReference type="Pfam" id="PF07690">
    <property type="entry name" value="MFS_1"/>
    <property type="match status" value="1"/>
</dbReference>
<keyword evidence="2 5" id="KW-0812">Transmembrane</keyword>
<evidence type="ECO:0000256" key="2">
    <source>
        <dbReference type="ARBA" id="ARBA00022692"/>
    </source>
</evidence>
<gene>
    <name evidence="7" type="ORF">ESZ48_13725</name>
</gene>
<protein>
    <submittedName>
        <fullName evidence="7">MFS transporter</fullName>
    </submittedName>
</protein>
<sequence>MDISKSKRPLFIILLLIFAGEAVFVLPFVLARIFRPTFLEVFNINNLELGSCFSVYGVVAFISYFFGGSLADKYAPRTLMAVALFMTAIGGFYMATFPSYFAMRLLFGYYGFTTIFLFWAPMIKATRVWGGQDRQGLAFGFLDGGRGLVAASFGSLGVMVFSYMITMDVSKASLLDHQEAFKYVIWASSTMIMLIGILVYYFLKPLSANIETFENQKKIYTLENFKSVLKYPTVWLMMLIIMCAYVGYKTTDIFSLYAKDVLGYDDIGSAKIGTYLLYIRPVTGIAIGLLADRTRASLWIIIGFLIMMLSSLFFASGMISDNTIYLFIISVIFMAIGVYATRVLYFAIMEEAKLPLAITGTAVGFISVVGYTPDIFAGPMIGVLLDNSPGELGHQHVFAVMAIFSLVGFCAALAFSIITKKNIIINKKERL</sequence>
<dbReference type="Gene3D" id="1.20.1250.20">
    <property type="entry name" value="MFS general substrate transporter like domains"/>
    <property type="match status" value="2"/>
</dbReference>
<dbReference type="InterPro" id="IPR020846">
    <property type="entry name" value="MFS_dom"/>
</dbReference>
<evidence type="ECO:0000313" key="7">
    <source>
        <dbReference type="EMBL" id="RXJ45874.1"/>
    </source>
</evidence>
<feature type="transmembrane region" description="Helical" evidence="5">
    <location>
        <begin position="298"/>
        <end position="319"/>
    </location>
</feature>
<comment type="subcellular location">
    <subcellularLocation>
        <location evidence="1">Endomembrane system</location>
        <topology evidence="1">Multi-pass membrane protein</topology>
    </subcellularLocation>
</comment>
<dbReference type="InterPro" id="IPR051337">
    <property type="entry name" value="OPA_Antiporter"/>
</dbReference>
<evidence type="ECO:0000256" key="3">
    <source>
        <dbReference type="ARBA" id="ARBA00022989"/>
    </source>
</evidence>
<dbReference type="AlphaFoldDB" id="A0A4Q0XFM1"/>
<dbReference type="InterPro" id="IPR011701">
    <property type="entry name" value="MFS"/>
</dbReference>
<dbReference type="GO" id="GO:0016020">
    <property type="term" value="C:membrane"/>
    <property type="evidence" value="ECO:0007669"/>
    <property type="project" value="UniProtKB-ARBA"/>
</dbReference>
<feature type="transmembrane region" description="Helical" evidence="5">
    <location>
        <begin position="354"/>
        <end position="376"/>
    </location>
</feature>
<dbReference type="EMBL" id="SDDZ01000009">
    <property type="protein sequence ID" value="RXJ45874.1"/>
    <property type="molecule type" value="Genomic_DNA"/>
</dbReference>
<keyword evidence="4 5" id="KW-0472">Membrane</keyword>
<dbReference type="GO" id="GO:0061513">
    <property type="term" value="F:glucose 6-phosphate:phosphate antiporter activity"/>
    <property type="evidence" value="ECO:0007669"/>
    <property type="project" value="TreeGrafter"/>
</dbReference>
<dbReference type="Proteomes" id="UP000289792">
    <property type="component" value="Unassembled WGS sequence"/>
</dbReference>
<dbReference type="InterPro" id="IPR036259">
    <property type="entry name" value="MFS_trans_sf"/>
</dbReference>
<evidence type="ECO:0000259" key="6">
    <source>
        <dbReference type="PROSITE" id="PS50850"/>
    </source>
</evidence>
<organism evidence="7 8">
    <name type="scientific">Gelidibacter gilvus</name>
    <dbReference type="NCBI Taxonomy" id="59602"/>
    <lineage>
        <taxon>Bacteria</taxon>
        <taxon>Pseudomonadati</taxon>
        <taxon>Bacteroidota</taxon>
        <taxon>Flavobacteriia</taxon>
        <taxon>Flavobacteriales</taxon>
        <taxon>Flavobacteriaceae</taxon>
        <taxon>Gelidibacter</taxon>
    </lineage>
</organism>
<feature type="domain" description="Major facilitator superfamily (MFS) profile" evidence="6">
    <location>
        <begin position="13"/>
        <end position="420"/>
    </location>
</feature>
<feature type="transmembrane region" description="Helical" evidence="5">
    <location>
        <begin position="272"/>
        <end position="291"/>
    </location>
</feature>
<dbReference type="PANTHER" id="PTHR43826">
    <property type="entry name" value="GLUCOSE-6-PHOSPHATE EXCHANGER SLC37A4"/>
    <property type="match status" value="1"/>
</dbReference>
<feature type="transmembrane region" description="Helical" evidence="5">
    <location>
        <begin position="79"/>
        <end position="101"/>
    </location>
</feature>
<evidence type="ECO:0000313" key="8">
    <source>
        <dbReference type="Proteomes" id="UP000289792"/>
    </source>
</evidence>
<feature type="transmembrane region" description="Helical" evidence="5">
    <location>
        <begin position="147"/>
        <end position="165"/>
    </location>
</feature>
<dbReference type="PANTHER" id="PTHR43826:SF3">
    <property type="entry name" value="GLUCOSE-6-PHOSPHATE EXCHANGER SLC37A4"/>
    <property type="match status" value="1"/>
</dbReference>
<dbReference type="RefSeq" id="WP_129018076.1">
    <property type="nucleotide sequence ID" value="NZ_SDDZ01000009.1"/>
</dbReference>
<dbReference type="PROSITE" id="PS50850">
    <property type="entry name" value="MFS"/>
    <property type="match status" value="1"/>
</dbReference>
<dbReference type="OrthoDB" id="9773404at2"/>
<keyword evidence="8" id="KW-1185">Reference proteome</keyword>
<feature type="transmembrane region" description="Helical" evidence="5">
    <location>
        <begin position="12"/>
        <end position="34"/>
    </location>
</feature>
<feature type="transmembrane region" description="Helical" evidence="5">
    <location>
        <begin position="325"/>
        <end position="347"/>
    </location>
</feature>
<dbReference type="CDD" id="cd06174">
    <property type="entry name" value="MFS"/>
    <property type="match status" value="1"/>
</dbReference>
<reference evidence="7 8" key="1">
    <citation type="submission" date="2019-01" db="EMBL/GenBank/DDBJ databases">
        <title>Genome sequence of the Antarctic species Gelidibacter gilvus ACAM 158(T).</title>
        <authorList>
            <person name="Bowman J.P."/>
        </authorList>
    </citation>
    <scope>NUCLEOTIDE SEQUENCE [LARGE SCALE GENOMIC DNA]</scope>
    <source>
        <strain evidence="7 8">IC158</strain>
    </source>
</reference>
<feature type="transmembrane region" description="Helical" evidence="5">
    <location>
        <begin position="396"/>
        <end position="418"/>
    </location>
</feature>
<dbReference type="SUPFAM" id="SSF103473">
    <property type="entry name" value="MFS general substrate transporter"/>
    <property type="match status" value="1"/>
</dbReference>
<evidence type="ECO:0000256" key="1">
    <source>
        <dbReference type="ARBA" id="ARBA00004127"/>
    </source>
</evidence>
<proteinExistence type="predicted"/>
<feature type="transmembrane region" description="Helical" evidence="5">
    <location>
        <begin position="46"/>
        <end position="67"/>
    </location>
</feature>
<keyword evidence="3 5" id="KW-1133">Transmembrane helix</keyword>
<dbReference type="GO" id="GO:0035435">
    <property type="term" value="P:phosphate ion transmembrane transport"/>
    <property type="evidence" value="ECO:0007669"/>
    <property type="project" value="TreeGrafter"/>
</dbReference>
<feature type="transmembrane region" description="Helical" evidence="5">
    <location>
        <begin position="185"/>
        <end position="203"/>
    </location>
</feature>
<feature type="transmembrane region" description="Helical" evidence="5">
    <location>
        <begin position="228"/>
        <end position="248"/>
    </location>
</feature>
<comment type="caution">
    <text evidence="7">The sequence shown here is derived from an EMBL/GenBank/DDBJ whole genome shotgun (WGS) entry which is preliminary data.</text>
</comment>
<dbReference type="GO" id="GO:0012505">
    <property type="term" value="C:endomembrane system"/>
    <property type="evidence" value="ECO:0007669"/>
    <property type="project" value="UniProtKB-SubCell"/>
</dbReference>